<evidence type="ECO:0000313" key="3">
    <source>
        <dbReference type="EMBL" id="AJE32032.1"/>
    </source>
</evidence>
<evidence type="ECO:0000259" key="2">
    <source>
        <dbReference type="Pfam" id="PF00497"/>
    </source>
</evidence>
<reference evidence="3 4" key="1">
    <citation type="submission" date="2013-04" db="EMBL/GenBank/DDBJ databases">
        <title>Complete genome sequence of Corynebacterium humireducens DSM 45392(T), isolated from a wastewater-fed microbial fuel cell.</title>
        <authorList>
            <person name="Ruckert C."/>
            <person name="Albersmeier A."/>
            <person name="Kalinowski J."/>
        </authorList>
    </citation>
    <scope>NUCLEOTIDE SEQUENCE [LARGE SCALE GENOMIC DNA]</scope>
    <source>
        <strain evidence="4">MFC-5</strain>
    </source>
</reference>
<dbReference type="InterPro" id="IPR001638">
    <property type="entry name" value="Solute-binding_3/MltF_N"/>
</dbReference>
<feature type="chain" id="PRO_5002099567" description="Solute-binding protein family 3/N-terminal domain-containing protein" evidence="1">
    <location>
        <begin position="21"/>
        <end position="150"/>
    </location>
</feature>
<dbReference type="OrthoDB" id="6150901at2"/>
<dbReference type="KEGG" id="chm:B842_00880"/>
<dbReference type="AlphaFoldDB" id="A0A0B5D4V7"/>
<dbReference type="HOGENOM" id="CLU_1658498_0_0_11"/>
<dbReference type="SUPFAM" id="SSF53850">
    <property type="entry name" value="Periplasmic binding protein-like II"/>
    <property type="match status" value="1"/>
</dbReference>
<dbReference type="Gene3D" id="3.40.190.10">
    <property type="entry name" value="Periplasmic binding protein-like II"/>
    <property type="match status" value="1"/>
</dbReference>
<proteinExistence type="predicted"/>
<keyword evidence="4" id="KW-1185">Reference proteome</keyword>
<dbReference type="Pfam" id="PF00497">
    <property type="entry name" value="SBP_bac_3"/>
    <property type="match status" value="1"/>
</dbReference>
<name>A0A0B5D4V7_9CORY</name>
<dbReference type="PROSITE" id="PS51257">
    <property type="entry name" value="PROKAR_LIPOPROTEIN"/>
    <property type="match status" value="1"/>
</dbReference>
<sequence length="150" mass="16066">MRVLLPLPLALLLVGCTALPVDVEGTFDRASGGTLVVGVSEHPPWAHVDDEGRVTGSEADLITSFADSIDADIEWTAGPESVLADKVRRGEVDVVVGGLTASSPWMDSMALTRPYQTVAGEKMVMGVRLGENELLVNLERHLAREFGEIQ</sequence>
<accession>A0A0B5D4V7</accession>
<dbReference type="EMBL" id="CP005286">
    <property type="protein sequence ID" value="AJE32032.1"/>
    <property type="molecule type" value="Genomic_DNA"/>
</dbReference>
<organism evidence="3 4">
    <name type="scientific">Corynebacterium humireducens NBRC 106098 = DSM 45392</name>
    <dbReference type="NCBI Taxonomy" id="1223515"/>
    <lineage>
        <taxon>Bacteria</taxon>
        <taxon>Bacillati</taxon>
        <taxon>Actinomycetota</taxon>
        <taxon>Actinomycetes</taxon>
        <taxon>Mycobacteriales</taxon>
        <taxon>Corynebacteriaceae</taxon>
        <taxon>Corynebacterium</taxon>
    </lineage>
</organism>
<dbReference type="STRING" id="1223515.B842_00880"/>
<gene>
    <name evidence="3" type="ORF">B842_00880</name>
</gene>
<evidence type="ECO:0000313" key="4">
    <source>
        <dbReference type="Proteomes" id="UP000031524"/>
    </source>
</evidence>
<dbReference type="RefSeq" id="WP_040084667.1">
    <property type="nucleotide sequence ID" value="NZ_BCSU01000008.1"/>
</dbReference>
<feature type="domain" description="Solute-binding protein family 3/N-terminal" evidence="2">
    <location>
        <begin position="35"/>
        <end position="124"/>
    </location>
</feature>
<dbReference type="Proteomes" id="UP000031524">
    <property type="component" value="Chromosome"/>
</dbReference>
<keyword evidence="1" id="KW-0732">Signal</keyword>
<feature type="signal peptide" evidence="1">
    <location>
        <begin position="1"/>
        <end position="20"/>
    </location>
</feature>
<protein>
    <recommendedName>
        <fullName evidence="2">Solute-binding protein family 3/N-terminal domain-containing protein</fullName>
    </recommendedName>
</protein>
<evidence type="ECO:0000256" key="1">
    <source>
        <dbReference type="SAM" id="SignalP"/>
    </source>
</evidence>